<dbReference type="VEuPathDB" id="VectorBase:RPRC014481"/>
<keyword evidence="2" id="KW-1185">Reference proteome</keyword>
<dbReference type="InterPro" id="IPR008979">
    <property type="entry name" value="Galactose-bd-like_sf"/>
</dbReference>
<dbReference type="InterPro" id="IPR000421">
    <property type="entry name" value="FA58C"/>
</dbReference>
<organism evidence="1 2">
    <name type="scientific">Rhodnius prolixus</name>
    <name type="common">Triatomid bug</name>
    <dbReference type="NCBI Taxonomy" id="13249"/>
    <lineage>
        <taxon>Eukaryota</taxon>
        <taxon>Metazoa</taxon>
        <taxon>Ecdysozoa</taxon>
        <taxon>Arthropoda</taxon>
        <taxon>Hexapoda</taxon>
        <taxon>Insecta</taxon>
        <taxon>Pterygota</taxon>
        <taxon>Neoptera</taxon>
        <taxon>Paraneoptera</taxon>
        <taxon>Hemiptera</taxon>
        <taxon>Heteroptera</taxon>
        <taxon>Panheteroptera</taxon>
        <taxon>Cimicomorpha</taxon>
        <taxon>Reduviidae</taxon>
        <taxon>Triatominae</taxon>
        <taxon>Rhodnius</taxon>
    </lineage>
</organism>
<dbReference type="EnsemblMetazoa" id="RPRC014481-RA">
    <property type="protein sequence ID" value="RPRC014481-PA"/>
    <property type="gene ID" value="RPRC014481"/>
</dbReference>
<dbReference type="HOGENOM" id="CLU_1909260_0_0_1"/>
<evidence type="ECO:0000313" key="2">
    <source>
        <dbReference type="Proteomes" id="UP000015103"/>
    </source>
</evidence>
<dbReference type="eggNOG" id="KOG3516">
    <property type="taxonomic scope" value="Eukaryota"/>
</dbReference>
<dbReference type="Gene3D" id="2.60.120.260">
    <property type="entry name" value="Galactose-binding domain-like"/>
    <property type="match status" value="2"/>
</dbReference>
<dbReference type="PANTHER" id="PTHR24543:SF325">
    <property type="entry name" value="F5_8 TYPE C DOMAIN-CONTAINING PROTEIN"/>
    <property type="match status" value="1"/>
</dbReference>
<evidence type="ECO:0000313" key="1">
    <source>
        <dbReference type="EnsemblMetazoa" id="RPRC014481-PA"/>
    </source>
</evidence>
<reference evidence="1" key="1">
    <citation type="submission" date="2015-05" db="UniProtKB">
        <authorList>
            <consortium name="EnsemblMetazoa"/>
        </authorList>
    </citation>
    <scope>IDENTIFICATION</scope>
</reference>
<dbReference type="Pfam" id="PF00754">
    <property type="entry name" value="F5_F8_type_C"/>
    <property type="match status" value="1"/>
</dbReference>
<dbReference type="EMBL" id="ACPB03002179">
    <property type="status" value="NOT_ANNOTATED_CDS"/>
    <property type="molecule type" value="Genomic_DNA"/>
</dbReference>
<dbReference type="SUPFAM" id="SSF49785">
    <property type="entry name" value="Galactose-binding domain-like"/>
    <property type="match status" value="2"/>
</dbReference>
<accession>T1IDW1</accession>
<sequence>MRVTSIATQGRPHSSEYTMEYTISYGTNGLDYAMYKEQGGYTKYFCTFCPTLFWTLALLTSGVGDSAWSPEENTYFQSIKADMGDRKIINWIVTKGRAFTSEWVTEYIVEYSDDGQQWKTVTDHSGNNEVFGY</sequence>
<dbReference type="PROSITE" id="PS50022">
    <property type="entry name" value="FA58C_3"/>
    <property type="match status" value="1"/>
</dbReference>
<dbReference type="STRING" id="13249.T1IDW1"/>
<name>T1IDW1_RHOPR</name>
<proteinExistence type="predicted"/>
<dbReference type="PANTHER" id="PTHR24543">
    <property type="entry name" value="MULTICOPPER OXIDASE-RELATED"/>
    <property type="match status" value="1"/>
</dbReference>
<dbReference type="AlphaFoldDB" id="T1IDW1"/>
<dbReference type="Proteomes" id="UP000015103">
    <property type="component" value="Unassembled WGS sequence"/>
</dbReference>
<dbReference type="InParanoid" id="T1IDW1"/>
<protein>
    <submittedName>
        <fullName evidence="1">F5/8 type C domain-containing protein</fullName>
    </submittedName>
</protein>